<dbReference type="EMBL" id="KI394767">
    <property type="protein sequence ID" value="ERN01091.1"/>
    <property type="molecule type" value="Genomic_DNA"/>
</dbReference>
<dbReference type="GO" id="GO:0005634">
    <property type="term" value="C:nucleus"/>
    <property type="evidence" value="ECO:0007669"/>
    <property type="project" value="UniProtKB-SubCell"/>
</dbReference>
<keyword evidence="15" id="KW-1185">Reference proteome</keyword>
<feature type="region of interest" description="Disordered" evidence="9">
    <location>
        <begin position="293"/>
        <end position="461"/>
    </location>
</feature>
<dbReference type="eggNOG" id="KOG1082">
    <property type="taxonomic scope" value="Eukaryota"/>
</dbReference>
<evidence type="ECO:0008006" key="16">
    <source>
        <dbReference type="Google" id="ProtNLM"/>
    </source>
</evidence>
<keyword evidence="2" id="KW-0158">Chromosome</keyword>
<feature type="compositionally biased region" description="Basic and acidic residues" evidence="9">
    <location>
        <begin position="368"/>
        <end position="397"/>
    </location>
</feature>
<evidence type="ECO:0000313" key="14">
    <source>
        <dbReference type="EMBL" id="ERN01091.1"/>
    </source>
</evidence>
<dbReference type="PANTHER" id="PTHR45660">
    <property type="entry name" value="HISTONE-LYSINE N-METHYLTRANSFERASE SETMAR"/>
    <property type="match status" value="1"/>
</dbReference>
<dbReference type="HOGENOM" id="CLU_004556_0_0_1"/>
<dbReference type="PROSITE" id="PS51015">
    <property type="entry name" value="YDG"/>
    <property type="match status" value="1"/>
</dbReference>
<dbReference type="SMART" id="SM00466">
    <property type="entry name" value="SRA"/>
    <property type="match status" value="1"/>
</dbReference>
<feature type="domain" description="SET" evidence="10">
    <location>
        <begin position="979"/>
        <end position="1123"/>
    </location>
</feature>
<feature type="compositionally biased region" description="Polar residues" evidence="9">
    <location>
        <begin position="1"/>
        <end position="12"/>
    </location>
</feature>
<dbReference type="PROSITE" id="PS51575">
    <property type="entry name" value="SAM_MT43_SUVAR39_2"/>
    <property type="match status" value="1"/>
</dbReference>
<evidence type="ECO:0000256" key="4">
    <source>
        <dbReference type="ARBA" id="ARBA00022679"/>
    </source>
</evidence>
<evidence type="ECO:0000256" key="9">
    <source>
        <dbReference type="SAM" id="MobiDB-lite"/>
    </source>
</evidence>
<dbReference type="InterPro" id="IPR003616">
    <property type="entry name" value="Post-SET_dom"/>
</dbReference>
<dbReference type="InterPro" id="IPR046341">
    <property type="entry name" value="SET_dom_sf"/>
</dbReference>
<evidence type="ECO:0000259" key="12">
    <source>
        <dbReference type="PROSITE" id="PS50868"/>
    </source>
</evidence>
<dbReference type="SMART" id="SM00317">
    <property type="entry name" value="SET"/>
    <property type="match status" value="1"/>
</dbReference>
<dbReference type="InterPro" id="IPR003105">
    <property type="entry name" value="SRA_YDG"/>
</dbReference>
<keyword evidence="4" id="KW-0808">Transferase</keyword>
<dbReference type="GO" id="GO:0042054">
    <property type="term" value="F:histone methyltransferase activity"/>
    <property type="evidence" value="ECO:0000318"/>
    <property type="project" value="GO_Central"/>
</dbReference>
<evidence type="ECO:0000259" key="13">
    <source>
        <dbReference type="PROSITE" id="PS51015"/>
    </source>
</evidence>
<evidence type="ECO:0000256" key="1">
    <source>
        <dbReference type="ARBA" id="ARBA00004286"/>
    </source>
</evidence>
<feature type="region of interest" description="Disordered" evidence="9">
    <location>
        <begin position="1"/>
        <end position="35"/>
    </location>
</feature>
<dbReference type="InterPro" id="IPR007728">
    <property type="entry name" value="Pre-SET_dom"/>
</dbReference>
<keyword evidence="3" id="KW-0489">Methyltransferase</keyword>
<dbReference type="GO" id="GO:0003690">
    <property type="term" value="F:double-stranded DNA binding"/>
    <property type="evidence" value="ECO:0000318"/>
    <property type="project" value="GO_Central"/>
</dbReference>
<dbReference type="PROSITE" id="PS50280">
    <property type="entry name" value="SET"/>
    <property type="match status" value="1"/>
</dbReference>
<protein>
    <recommendedName>
        <fullName evidence="16">SET domain-containing protein</fullName>
    </recommendedName>
</protein>
<evidence type="ECO:0000313" key="15">
    <source>
        <dbReference type="Proteomes" id="UP000017836"/>
    </source>
</evidence>
<dbReference type="GO" id="GO:0032259">
    <property type="term" value="P:methylation"/>
    <property type="evidence" value="ECO:0007669"/>
    <property type="project" value="UniProtKB-KW"/>
</dbReference>
<dbReference type="GO" id="GO:0008270">
    <property type="term" value="F:zinc ion binding"/>
    <property type="evidence" value="ECO:0007669"/>
    <property type="project" value="InterPro"/>
</dbReference>
<gene>
    <name evidence="14" type="ORF">AMTR_s00002p00188950</name>
</gene>
<dbReference type="SMART" id="SM00508">
    <property type="entry name" value="PostSET"/>
    <property type="match status" value="1"/>
</dbReference>
<dbReference type="PROSITE" id="PS50868">
    <property type="entry name" value="POST_SET"/>
    <property type="match status" value="1"/>
</dbReference>
<dbReference type="KEGG" id="atr:18429167"/>
<name>W1P0K8_AMBTC</name>
<feature type="domain" description="YDG" evidence="13">
    <location>
        <begin position="687"/>
        <end position="843"/>
    </location>
</feature>
<feature type="compositionally biased region" description="Basic and acidic residues" evidence="9">
    <location>
        <begin position="519"/>
        <end position="535"/>
    </location>
</feature>
<evidence type="ECO:0000256" key="8">
    <source>
        <dbReference type="PROSITE-ProRule" id="PRU00358"/>
    </source>
</evidence>
<feature type="region of interest" description="Disordered" evidence="9">
    <location>
        <begin position="172"/>
        <end position="278"/>
    </location>
</feature>
<dbReference type="Pfam" id="PF00856">
    <property type="entry name" value="SET"/>
    <property type="match status" value="1"/>
</dbReference>
<dbReference type="PROSITE" id="PS50867">
    <property type="entry name" value="PRE_SET"/>
    <property type="match status" value="1"/>
</dbReference>
<feature type="compositionally biased region" description="Basic and acidic residues" evidence="9">
    <location>
        <begin position="140"/>
        <end position="156"/>
    </location>
</feature>
<feature type="region of interest" description="Disordered" evidence="9">
    <location>
        <begin position="477"/>
        <end position="567"/>
    </location>
</feature>
<evidence type="ECO:0000256" key="2">
    <source>
        <dbReference type="ARBA" id="ARBA00022454"/>
    </source>
</evidence>
<dbReference type="SUPFAM" id="SSF82199">
    <property type="entry name" value="SET domain"/>
    <property type="match status" value="1"/>
</dbReference>
<dbReference type="InterPro" id="IPR036987">
    <property type="entry name" value="SRA-YDG_sf"/>
</dbReference>
<evidence type="ECO:0000256" key="5">
    <source>
        <dbReference type="ARBA" id="ARBA00022691"/>
    </source>
</evidence>
<dbReference type="Proteomes" id="UP000017836">
    <property type="component" value="Unassembled WGS sequence"/>
</dbReference>
<feature type="compositionally biased region" description="Basic and acidic residues" evidence="9">
    <location>
        <begin position="191"/>
        <end position="201"/>
    </location>
</feature>
<accession>W1P0K8</accession>
<feature type="compositionally biased region" description="Polar residues" evidence="9">
    <location>
        <begin position="22"/>
        <end position="35"/>
    </location>
</feature>
<dbReference type="GO" id="GO:0005694">
    <property type="term" value="C:chromosome"/>
    <property type="evidence" value="ECO:0007669"/>
    <property type="project" value="UniProtKB-SubCell"/>
</dbReference>
<keyword evidence="7 8" id="KW-0539">Nucleus</keyword>
<dbReference type="SUPFAM" id="SSF88697">
    <property type="entry name" value="PUA domain-like"/>
    <property type="match status" value="1"/>
</dbReference>
<keyword evidence="6" id="KW-0156">Chromatin regulator</keyword>
<dbReference type="SMART" id="SM00468">
    <property type="entry name" value="PreSET"/>
    <property type="match status" value="1"/>
</dbReference>
<feature type="compositionally biased region" description="Polar residues" evidence="9">
    <location>
        <begin position="203"/>
        <end position="212"/>
    </location>
</feature>
<dbReference type="InterPro" id="IPR051357">
    <property type="entry name" value="H3K9_HMTase_SUVAR3-9"/>
</dbReference>
<dbReference type="Gramene" id="ERN01091">
    <property type="protein sequence ID" value="ERN01091"/>
    <property type="gene ID" value="AMTR_s00002p00188950"/>
</dbReference>
<feature type="compositionally biased region" description="Basic and acidic residues" evidence="9">
    <location>
        <begin position="325"/>
        <end position="341"/>
    </location>
</feature>
<evidence type="ECO:0000259" key="11">
    <source>
        <dbReference type="PROSITE" id="PS50867"/>
    </source>
</evidence>
<dbReference type="AlphaFoldDB" id="W1P0K8"/>
<comment type="subcellular location">
    <subcellularLocation>
        <location evidence="1">Chromosome</location>
    </subcellularLocation>
    <subcellularLocation>
        <location evidence="8">Nucleus</location>
    </subcellularLocation>
</comment>
<dbReference type="Pfam" id="PF05033">
    <property type="entry name" value="Pre-SET"/>
    <property type="match status" value="1"/>
</dbReference>
<feature type="compositionally biased region" description="Polar residues" evidence="9">
    <location>
        <begin position="228"/>
        <end position="238"/>
    </location>
</feature>
<dbReference type="InterPro" id="IPR015947">
    <property type="entry name" value="PUA-like_sf"/>
</dbReference>
<evidence type="ECO:0000256" key="7">
    <source>
        <dbReference type="ARBA" id="ARBA00023242"/>
    </source>
</evidence>
<feature type="region of interest" description="Disordered" evidence="9">
    <location>
        <begin position="110"/>
        <end position="160"/>
    </location>
</feature>
<evidence type="ECO:0000259" key="10">
    <source>
        <dbReference type="PROSITE" id="PS50280"/>
    </source>
</evidence>
<keyword evidence="5" id="KW-0949">S-adenosyl-L-methionine</keyword>
<dbReference type="STRING" id="13333.W1P0K8"/>
<dbReference type="Gene3D" id="2.170.270.10">
    <property type="entry name" value="SET domain"/>
    <property type="match status" value="1"/>
</dbReference>
<dbReference type="Gene3D" id="2.30.280.10">
    <property type="entry name" value="SRA-YDG"/>
    <property type="match status" value="1"/>
</dbReference>
<feature type="domain" description="Pre-SET" evidence="11">
    <location>
        <begin position="916"/>
        <end position="976"/>
    </location>
</feature>
<dbReference type="Pfam" id="PF02182">
    <property type="entry name" value="SAD_SRA"/>
    <property type="match status" value="1"/>
</dbReference>
<organism evidence="14 15">
    <name type="scientific">Amborella trichopoda</name>
    <dbReference type="NCBI Taxonomy" id="13333"/>
    <lineage>
        <taxon>Eukaryota</taxon>
        <taxon>Viridiplantae</taxon>
        <taxon>Streptophyta</taxon>
        <taxon>Embryophyta</taxon>
        <taxon>Tracheophyta</taxon>
        <taxon>Spermatophyta</taxon>
        <taxon>Magnoliopsida</taxon>
        <taxon>Amborellales</taxon>
        <taxon>Amborellaceae</taxon>
        <taxon>Amborella</taxon>
    </lineage>
</organism>
<dbReference type="PANTHER" id="PTHR45660:SF46">
    <property type="entry name" value="HISTONE-LYSINE N-METHYLTRANSFERASE, H3 LYSINE-9 SPECIFIC SUVH6"/>
    <property type="match status" value="1"/>
</dbReference>
<dbReference type="InterPro" id="IPR001214">
    <property type="entry name" value="SET_dom"/>
</dbReference>
<evidence type="ECO:0000256" key="6">
    <source>
        <dbReference type="ARBA" id="ARBA00022853"/>
    </source>
</evidence>
<evidence type="ECO:0000256" key="3">
    <source>
        <dbReference type="ARBA" id="ARBA00022603"/>
    </source>
</evidence>
<sequence length="1153" mass="128223">MAGSSLKFTLTSRPEDRLMDVPSTSNGNLSNGFSSKRSFESVDGGAFSDKSPVFKKRTLSAVRKFPRGCGRFAPRITALRTGEVMDSQRSMDGSEEMALVKIDDSKRLNVAVEPEQPKSLGSSTENGVEGVPENSVQKDNFLELEPKPVQNDKQKFQLDSVQNEELGLEISKVASSDQEEPLQLLPIKTDISIKDHSEKKSPSRNVSASSRFPSGHDRPNEALGSEASGVSSPVNQQAPLPPSVSIAEADSAVEDSAKKKFPSRNLSASRHFPYGCGRNVPKLTIEERMRFMASKNRKSTEGKPLEEEELNKLSNAKAVQADKPVQCERIESMSEKKDNVLPKKKKPKEGKPLEEEDKSSCSIRTKPTKLEKIESTPKIRDNKDVGDRGKSIKEGAKMSRPIEQSPYMTKKSHKKDGVRVKHLATKSEKLKKGDGFKSKITMESAEKSDGQVEVQDKEEDPMDFYSDKVIVQALMAAPNCPWMQGKGSTRRSSLSLSGNKPSAKKEDPSSHFKPKSSSKSKDKGLKRTSDAENSKQKTKSKATMKVNSSTRETDGEATMDEEENSSTRIAGEAMQLFEGEDEDGDSLLVGPDYEFGDEPRELSMSLIPFGVGIRRNSSNQQEEVATRSKVRETLRLFQALYRKLLQDDEAKRKNQDLGQNAKRLDLQAARLLKDKNMWVNSGKQILGPVPGVEVGDEFHYRIELCIVGLHRQIQAGIDYIKRGNITLATSIVSSGGYAGDVDDSSDVLVYSGHGGNHSFFDKKLPAENQKLERGNLALKTSMDEQIPVRVIRGFKETRVIDPQENSRGKVIATYTYDGLYQVEKFWTVTGSKGCSTYQFQLRRLPGQPMLAWKLAKQVGKSKKLKRREGVCIEDISEGKEAKSVCSVNTIDDELPTPFKYITKMIYPPWYKLIPGEGCECTNGCSDSETCACAVKNGGELPFNRNGAIVEAKPIVYECGPKCRCPLTCHNRVSQHGIKFPLEIFKTENRGWGVRSMISIPSGSFICEYTGELLRDTEAEQRTGNDEYLFDIGHNYSDHALWDGLSTLIPDMQLSTACDVVEDVGYTIDAAEYGNVGRFINHSCSPNLYAQNVLYDHHDKTMPHIMLFAAENIPPLQELTYHYNYTLDQVRDSDGNIKKKDCYCGSHECSGRLY</sequence>
<dbReference type="OrthoDB" id="5792673at2759"/>
<reference evidence="15" key="1">
    <citation type="journal article" date="2013" name="Science">
        <title>The Amborella genome and the evolution of flowering plants.</title>
        <authorList>
            <consortium name="Amborella Genome Project"/>
        </authorList>
    </citation>
    <scope>NUCLEOTIDE SEQUENCE [LARGE SCALE GENOMIC DNA]</scope>
</reference>
<feature type="compositionally biased region" description="Basic and acidic residues" evidence="9">
    <location>
        <begin position="415"/>
        <end position="437"/>
    </location>
</feature>
<feature type="compositionally biased region" description="Acidic residues" evidence="9">
    <location>
        <begin position="555"/>
        <end position="564"/>
    </location>
</feature>
<dbReference type="InterPro" id="IPR025794">
    <property type="entry name" value="H3-K9-MeTrfase_plant"/>
</dbReference>
<feature type="domain" description="Post-SET" evidence="12">
    <location>
        <begin position="1137"/>
        <end position="1153"/>
    </location>
</feature>
<proteinExistence type="predicted"/>